<evidence type="ECO:0000313" key="10">
    <source>
        <dbReference type="EMBL" id="OAM88338.1"/>
    </source>
</evidence>
<dbReference type="AlphaFoldDB" id="A0A178IF23"/>
<dbReference type="HAMAP" id="MF_00101">
    <property type="entry name" value="AcpS"/>
    <property type="match status" value="1"/>
</dbReference>
<reference evidence="10 11" key="1">
    <citation type="submission" date="2016-01" db="EMBL/GenBank/DDBJ databases">
        <title>High potential of lignocellulose degradation of a new Verrucomicrobia species.</title>
        <authorList>
            <person name="Wang Y."/>
            <person name="Shi Y."/>
            <person name="Qiu Z."/>
            <person name="Liu S."/>
            <person name="Yang H."/>
        </authorList>
    </citation>
    <scope>NUCLEOTIDE SEQUENCE [LARGE SCALE GENOMIC DNA]</scope>
    <source>
        <strain evidence="10 11">TSB47</strain>
    </source>
</reference>
<evidence type="ECO:0000256" key="2">
    <source>
        <dbReference type="ARBA" id="ARBA00022679"/>
    </source>
</evidence>
<dbReference type="InterPro" id="IPR008278">
    <property type="entry name" value="4-PPantetheinyl_Trfase_dom"/>
</dbReference>
<evidence type="ECO:0000256" key="3">
    <source>
        <dbReference type="ARBA" id="ARBA00022723"/>
    </source>
</evidence>
<dbReference type="GO" id="GO:0005737">
    <property type="term" value="C:cytoplasm"/>
    <property type="evidence" value="ECO:0007669"/>
    <property type="project" value="UniProtKB-SubCell"/>
</dbReference>
<keyword evidence="5 8" id="KW-0460">Magnesium</keyword>
<keyword evidence="4 8" id="KW-0276">Fatty acid metabolism</keyword>
<evidence type="ECO:0000256" key="7">
    <source>
        <dbReference type="ARBA" id="ARBA00023160"/>
    </source>
</evidence>
<comment type="catalytic activity">
    <reaction evidence="8">
        <text>apo-[ACP] + CoA = holo-[ACP] + adenosine 3',5'-bisphosphate + H(+)</text>
        <dbReference type="Rhea" id="RHEA:12068"/>
        <dbReference type="Rhea" id="RHEA-COMP:9685"/>
        <dbReference type="Rhea" id="RHEA-COMP:9690"/>
        <dbReference type="ChEBI" id="CHEBI:15378"/>
        <dbReference type="ChEBI" id="CHEBI:29999"/>
        <dbReference type="ChEBI" id="CHEBI:57287"/>
        <dbReference type="ChEBI" id="CHEBI:58343"/>
        <dbReference type="ChEBI" id="CHEBI:64479"/>
        <dbReference type="EC" id="2.7.8.7"/>
    </reaction>
</comment>
<gene>
    <name evidence="8" type="primary">acpS</name>
    <name evidence="10" type="ORF">AW736_19380</name>
</gene>
<comment type="similarity">
    <text evidence="8">Belongs to the P-Pant transferase superfamily. AcpS family.</text>
</comment>
<dbReference type="InterPro" id="IPR002582">
    <property type="entry name" value="ACPS"/>
</dbReference>
<keyword evidence="6 8" id="KW-0443">Lipid metabolism</keyword>
<evidence type="ECO:0000313" key="11">
    <source>
        <dbReference type="Proteomes" id="UP000078486"/>
    </source>
</evidence>
<feature type="domain" description="4'-phosphopantetheinyl transferase" evidence="9">
    <location>
        <begin position="18"/>
        <end position="111"/>
    </location>
</feature>
<keyword evidence="8" id="KW-0963">Cytoplasm</keyword>
<dbReference type="Pfam" id="PF01648">
    <property type="entry name" value="ACPS"/>
    <property type="match status" value="1"/>
</dbReference>
<dbReference type="Proteomes" id="UP000078486">
    <property type="component" value="Unassembled WGS sequence"/>
</dbReference>
<dbReference type="EMBL" id="LRRQ01000137">
    <property type="protein sequence ID" value="OAM88338.1"/>
    <property type="molecule type" value="Genomic_DNA"/>
</dbReference>
<dbReference type="GO" id="GO:0000287">
    <property type="term" value="F:magnesium ion binding"/>
    <property type="evidence" value="ECO:0007669"/>
    <property type="project" value="UniProtKB-UniRule"/>
</dbReference>
<comment type="subcellular location">
    <subcellularLocation>
        <location evidence="8">Cytoplasm</location>
    </subcellularLocation>
</comment>
<evidence type="ECO:0000256" key="5">
    <source>
        <dbReference type="ARBA" id="ARBA00022842"/>
    </source>
</evidence>
<comment type="cofactor">
    <cofactor evidence="8">
        <name>Mg(2+)</name>
        <dbReference type="ChEBI" id="CHEBI:18420"/>
    </cofactor>
</comment>
<comment type="function">
    <text evidence="8">Transfers the 4'-phosphopantetheine moiety from coenzyme A to a Ser of acyl-carrier-protein.</text>
</comment>
<feature type="binding site" evidence="8">
    <location>
        <position position="71"/>
    </location>
    <ligand>
        <name>Mg(2+)</name>
        <dbReference type="ChEBI" id="CHEBI:18420"/>
    </ligand>
</feature>
<keyword evidence="3 8" id="KW-0479">Metal-binding</keyword>
<evidence type="ECO:0000259" key="9">
    <source>
        <dbReference type="Pfam" id="PF01648"/>
    </source>
</evidence>
<comment type="caution">
    <text evidence="10">The sequence shown here is derived from an EMBL/GenBank/DDBJ whole genome shotgun (WGS) entry which is preliminary data.</text>
</comment>
<name>A0A178IF23_9BACT</name>
<dbReference type="Gene3D" id="3.90.470.20">
    <property type="entry name" value="4'-phosphopantetheinyl transferase domain"/>
    <property type="match status" value="1"/>
</dbReference>
<evidence type="ECO:0000256" key="6">
    <source>
        <dbReference type="ARBA" id="ARBA00023098"/>
    </source>
</evidence>
<dbReference type="NCBIfam" id="TIGR00516">
    <property type="entry name" value="acpS"/>
    <property type="match status" value="1"/>
</dbReference>
<keyword evidence="11" id="KW-1185">Reference proteome</keyword>
<feature type="binding site" evidence="8">
    <location>
        <position position="22"/>
    </location>
    <ligand>
        <name>Mg(2+)</name>
        <dbReference type="ChEBI" id="CHEBI:18420"/>
    </ligand>
</feature>
<dbReference type="EC" id="2.7.8.7" evidence="8"/>
<dbReference type="NCBIfam" id="TIGR00556">
    <property type="entry name" value="pantethn_trn"/>
    <property type="match status" value="1"/>
</dbReference>
<dbReference type="InterPro" id="IPR037143">
    <property type="entry name" value="4-PPantetheinyl_Trfase_dom_sf"/>
</dbReference>
<dbReference type="STRING" id="1184151.AW736_19380"/>
<evidence type="ECO:0000256" key="8">
    <source>
        <dbReference type="HAMAP-Rule" id="MF_00101"/>
    </source>
</evidence>
<accession>A0A178IF23</accession>
<dbReference type="RefSeq" id="WP_068771937.1">
    <property type="nucleotide sequence ID" value="NZ_CP109796.1"/>
</dbReference>
<dbReference type="OrthoDB" id="517356at2"/>
<protein>
    <recommendedName>
        <fullName evidence="8">Holo-[acyl-carrier-protein] synthase</fullName>
        <shortName evidence="8">Holo-ACP synthase</shortName>
        <ecNumber evidence="8">2.7.8.7</ecNumber>
    </recommendedName>
    <alternativeName>
        <fullName evidence="8">4'-phosphopantetheinyl transferase AcpS</fullName>
    </alternativeName>
</protein>
<organism evidence="10 11">
    <name type="scientific">Termitidicoccus mucosus</name>
    <dbReference type="NCBI Taxonomy" id="1184151"/>
    <lineage>
        <taxon>Bacteria</taxon>
        <taxon>Pseudomonadati</taxon>
        <taxon>Verrucomicrobiota</taxon>
        <taxon>Opitutia</taxon>
        <taxon>Opitutales</taxon>
        <taxon>Opitutaceae</taxon>
        <taxon>Termitidicoccus</taxon>
    </lineage>
</organism>
<dbReference type="InterPro" id="IPR004568">
    <property type="entry name" value="Ppantetheine-prot_Trfase_dom"/>
</dbReference>
<keyword evidence="7 8" id="KW-0275">Fatty acid biosynthesis</keyword>
<proteinExistence type="inferred from homology"/>
<evidence type="ECO:0000256" key="1">
    <source>
        <dbReference type="ARBA" id="ARBA00022516"/>
    </source>
</evidence>
<keyword evidence="1 8" id="KW-0444">Lipid biosynthesis</keyword>
<dbReference type="SUPFAM" id="SSF56214">
    <property type="entry name" value="4'-phosphopantetheinyl transferase"/>
    <property type="match status" value="1"/>
</dbReference>
<dbReference type="GO" id="GO:0006633">
    <property type="term" value="P:fatty acid biosynthetic process"/>
    <property type="evidence" value="ECO:0007669"/>
    <property type="project" value="UniProtKB-UniRule"/>
</dbReference>
<keyword evidence="2 8" id="KW-0808">Transferase</keyword>
<evidence type="ECO:0000256" key="4">
    <source>
        <dbReference type="ARBA" id="ARBA00022832"/>
    </source>
</evidence>
<sequence length="142" mass="15298">MSAPLPALTLPPGGLLVGLGADIVDIDRIRGVHERQGERFLRRVFTDEELGYCLAIKHPHKHLAARFAAKEAVSKAFTTGIGAELGWHSISVYHGARHEPLVRLDAAGEALLRRAGATRILLTLSHTDTAAMAVAALVREQP</sequence>
<dbReference type="GO" id="GO:0008897">
    <property type="term" value="F:holo-[acyl-carrier-protein] synthase activity"/>
    <property type="evidence" value="ECO:0007669"/>
    <property type="project" value="UniProtKB-UniRule"/>
</dbReference>